<evidence type="ECO:0000256" key="3">
    <source>
        <dbReference type="ARBA" id="ARBA00009366"/>
    </source>
</evidence>
<evidence type="ECO:0000256" key="9">
    <source>
        <dbReference type="SAM" id="MobiDB-lite"/>
    </source>
</evidence>
<dbReference type="GO" id="GO:0031966">
    <property type="term" value="C:mitochondrial membrane"/>
    <property type="evidence" value="ECO:0007669"/>
    <property type="project" value="UniProtKB-SubCell"/>
</dbReference>
<name>A0AAV9JP13_9PEZI</name>
<evidence type="ECO:0000313" key="12">
    <source>
        <dbReference type="EMBL" id="KAK4547152.1"/>
    </source>
</evidence>
<dbReference type="PANTHER" id="PTHR12297">
    <property type="entry name" value="HYPOXIA-INDUCBILE GENE 1 HIG1 -RELATED"/>
    <property type="match status" value="1"/>
</dbReference>
<dbReference type="GO" id="GO:0097250">
    <property type="term" value="P:mitochondrial respirasome assembly"/>
    <property type="evidence" value="ECO:0007669"/>
    <property type="project" value="TreeGrafter"/>
</dbReference>
<evidence type="ECO:0000256" key="4">
    <source>
        <dbReference type="ARBA" id="ARBA00011565"/>
    </source>
</evidence>
<comment type="function">
    <text evidence="1">Cytochrome c oxidase subunit which plays a role in assembly of respiratory supercomplexes.</text>
</comment>
<evidence type="ECO:0000313" key="13">
    <source>
        <dbReference type="Proteomes" id="UP001324427"/>
    </source>
</evidence>
<feature type="region of interest" description="Disordered" evidence="9">
    <location>
        <begin position="226"/>
        <end position="247"/>
    </location>
</feature>
<dbReference type="PANTHER" id="PTHR12297:SF3">
    <property type="entry name" value="HIG1 DOMAIN FAMILY MEMBER 1A"/>
    <property type="match status" value="1"/>
</dbReference>
<protein>
    <recommendedName>
        <fullName evidence="11">HIG1 domain-containing protein</fullName>
    </recommendedName>
</protein>
<feature type="domain" description="HIG1" evidence="11">
    <location>
        <begin position="46"/>
        <end position="71"/>
    </location>
</feature>
<organism evidence="12 13">
    <name type="scientific">Oleoguttula mirabilis</name>
    <dbReference type="NCBI Taxonomy" id="1507867"/>
    <lineage>
        <taxon>Eukaryota</taxon>
        <taxon>Fungi</taxon>
        <taxon>Dikarya</taxon>
        <taxon>Ascomycota</taxon>
        <taxon>Pezizomycotina</taxon>
        <taxon>Dothideomycetes</taxon>
        <taxon>Dothideomycetidae</taxon>
        <taxon>Mycosphaerellales</taxon>
        <taxon>Teratosphaeriaceae</taxon>
        <taxon>Oleoguttula</taxon>
    </lineage>
</organism>
<comment type="subcellular location">
    <subcellularLocation>
        <location evidence="2">Mitochondrion membrane</location>
    </subcellularLocation>
</comment>
<evidence type="ECO:0000256" key="6">
    <source>
        <dbReference type="ARBA" id="ARBA00022989"/>
    </source>
</evidence>
<feature type="region of interest" description="Disordered" evidence="9">
    <location>
        <begin position="1"/>
        <end position="21"/>
    </location>
</feature>
<evidence type="ECO:0000256" key="8">
    <source>
        <dbReference type="ARBA" id="ARBA00023136"/>
    </source>
</evidence>
<evidence type="ECO:0000256" key="2">
    <source>
        <dbReference type="ARBA" id="ARBA00004325"/>
    </source>
</evidence>
<evidence type="ECO:0000256" key="10">
    <source>
        <dbReference type="SAM" id="Phobius"/>
    </source>
</evidence>
<accession>A0AAV9JP13</accession>
<keyword evidence="5 10" id="KW-0812">Transmembrane</keyword>
<comment type="similarity">
    <text evidence="3">Belongs to the RCF1 family.</text>
</comment>
<keyword evidence="6 10" id="KW-1133">Transmembrane helix</keyword>
<gene>
    <name evidence="12" type="ORF">LTR36_001373</name>
</gene>
<proteinExistence type="inferred from homology"/>
<evidence type="ECO:0000256" key="1">
    <source>
        <dbReference type="ARBA" id="ARBA00002584"/>
    </source>
</evidence>
<keyword evidence="8 10" id="KW-0472">Membrane</keyword>
<dbReference type="EMBL" id="JAVFHQ010000012">
    <property type="protein sequence ID" value="KAK4547152.1"/>
    <property type="molecule type" value="Genomic_DNA"/>
</dbReference>
<feature type="transmembrane region" description="Helical" evidence="10">
    <location>
        <begin position="58"/>
        <end position="75"/>
    </location>
</feature>
<comment type="subunit">
    <text evidence="4">Associates with the respiratory chain complex III/complex IV supercomplex.</text>
</comment>
<dbReference type="Proteomes" id="UP001324427">
    <property type="component" value="Unassembled WGS sequence"/>
</dbReference>
<keyword evidence="7" id="KW-0496">Mitochondrion</keyword>
<evidence type="ECO:0000256" key="7">
    <source>
        <dbReference type="ARBA" id="ARBA00023128"/>
    </source>
</evidence>
<evidence type="ECO:0000259" key="11">
    <source>
        <dbReference type="Pfam" id="PF04588"/>
    </source>
</evidence>
<reference evidence="12 13" key="1">
    <citation type="submission" date="2021-11" db="EMBL/GenBank/DDBJ databases">
        <title>Black yeast isolated from Biological Soil Crust.</title>
        <authorList>
            <person name="Kurbessoian T."/>
        </authorList>
    </citation>
    <scope>NUCLEOTIDE SEQUENCE [LARGE SCALE GENOMIC DNA]</scope>
    <source>
        <strain evidence="12 13">CCFEE 5522</strain>
    </source>
</reference>
<evidence type="ECO:0000256" key="5">
    <source>
        <dbReference type="ARBA" id="ARBA00022692"/>
    </source>
</evidence>
<dbReference type="InterPro" id="IPR050355">
    <property type="entry name" value="RCF1"/>
</dbReference>
<sequence>MSVPGNINTAPPPSSFDNDSDFYEESRWTKLKRRITEEPLIPLGCDKHRTNRMFRRRIYAQGFTIFAMILGSAYWQGDRKKRDEFNELVEDKKKKEKHELWLRELEAREEEEQHLRKLRSRLIDNRVAEKQKLSEGEKRAVEAQTKEAVGQNNGGFGDVRSVLETSEQRSCGPILQAVRQLWECGRWYATLADEQSPRTYLGMEWQFVAPLTPADVGDDGEFTELPTSEDGLSDISSITDASDEDSTVDEDEAHEVGGAYIDNRCQCSSALRITRQDGVELGYIGATASWVGHSELFDYKEERHKPSVTDWLSARDAGVDLDAAMRLLVRKGRSTKMLRESRGIW</sequence>
<dbReference type="AlphaFoldDB" id="A0AAV9JP13"/>
<dbReference type="Pfam" id="PF04588">
    <property type="entry name" value="HIG_1_N"/>
    <property type="match status" value="1"/>
</dbReference>
<dbReference type="InterPro" id="IPR007667">
    <property type="entry name" value="Hypoxia_induced_domain"/>
</dbReference>
<keyword evidence="13" id="KW-1185">Reference proteome</keyword>
<comment type="caution">
    <text evidence="12">The sequence shown here is derived from an EMBL/GenBank/DDBJ whole genome shotgun (WGS) entry which is preliminary data.</text>
</comment>